<evidence type="ECO:0008006" key="6">
    <source>
        <dbReference type="Google" id="ProtNLM"/>
    </source>
</evidence>
<sequence length="403" mass="44809">MASSSLCGPTNALQNLSKHTAVDRSLQQDRLRTPTPAGSQSFRSSPNAQLDSDFSRFQSPQPQHQHHAPPPHLAHQLHHQHSAPQMHSPQMDGWATDFQRLSLHPTQRSHTPQSKGKAPAMSAWDAEFLKFQQQTQQKSPVHQQQQPMQRPMMNGGMMNGMNQGAMGMGMGGMNMGMTGIPMQQMYQPQPQYSMQLAPQPTYAPQVEQQVQQQPEVGNQELDAAFDAAFDAVLEAESGQLSAESQHDALDVLETELQREAAEPLTTLVEPLMAEPIVEQQPVQAEEEQPPADDNDALSKTAAELLDSVSNDTSEKFQNSKFLELMRRLRDREVRVEGDKVVEVLSKPEQVCMDGCHPQQTGYLNVDGEDGREKHWNQFFGREKPWICCAISGGCGGSSREGWL</sequence>
<feature type="compositionally biased region" description="Polar residues" evidence="3">
    <location>
        <begin position="36"/>
        <end position="57"/>
    </location>
</feature>
<keyword evidence="2" id="KW-0802">TPR repeat</keyword>
<dbReference type="PANTHER" id="PTHR10130:SF0">
    <property type="entry name" value="GH08708P"/>
    <property type="match status" value="1"/>
</dbReference>
<feature type="region of interest" description="Disordered" evidence="3">
    <location>
        <begin position="1"/>
        <end position="92"/>
    </location>
</feature>
<evidence type="ECO:0000256" key="2">
    <source>
        <dbReference type="ARBA" id="ARBA00022803"/>
    </source>
</evidence>
<gene>
    <name evidence="4" type="ORF">BJ508DRAFT_93082</name>
</gene>
<evidence type="ECO:0000313" key="5">
    <source>
        <dbReference type="Proteomes" id="UP000275078"/>
    </source>
</evidence>
<dbReference type="Proteomes" id="UP000275078">
    <property type="component" value="Unassembled WGS sequence"/>
</dbReference>
<evidence type="ECO:0000313" key="4">
    <source>
        <dbReference type="EMBL" id="RPA82202.1"/>
    </source>
</evidence>
<dbReference type="AlphaFoldDB" id="A0A3N4I7Y3"/>
<dbReference type="GO" id="GO:0005052">
    <property type="term" value="F:peroxisome matrix targeting signal-1 binding"/>
    <property type="evidence" value="ECO:0007669"/>
    <property type="project" value="TreeGrafter"/>
</dbReference>
<dbReference type="GO" id="GO:0016560">
    <property type="term" value="P:protein import into peroxisome matrix, docking"/>
    <property type="evidence" value="ECO:0007669"/>
    <property type="project" value="TreeGrafter"/>
</dbReference>
<dbReference type="OrthoDB" id="5407351at2759"/>
<dbReference type="EMBL" id="ML119673">
    <property type="protein sequence ID" value="RPA82202.1"/>
    <property type="molecule type" value="Genomic_DNA"/>
</dbReference>
<reference evidence="4 5" key="1">
    <citation type="journal article" date="2018" name="Nat. Ecol. Evol.">
        <title>Pezizomycetes genomes reveal the molecular basis of ectomycorrhizal truffle lifestyle.</title>
        <authorList>
            <person name="Murat C."/>
            <person name="Payen T."/>
            <person name="Noel B."/>
            <person name="Kuo A."/>
            <person name="Morin E."/>
            <person name="Chen J."/>
            <person name="Kohler A."/>
            <person name="Krizsan K."/>
            <person name="Balestrini R."/>
            <person name="Da Silva C."/>
            <person name="Montanini B."/>
            <person name="Hainaut M."/>
            <person name="Levati E."/>
            <person name="Barry K.W."/>
            <person name="Belfiori B."/>
            <person name="Cichocki N."/>
            <person name="Clum A."/>
            <person name="Dockter R.B."/>
            <person name="Fauchery L."/>
            <person name="Guy J."/>
            <person name="Iotti M."/>
            <person name="Le Tacon F."/>
            <person name="Lindquist E.A."/>
            <person name="Lipzen A."/>
            <person name="Malagnac F."/>
            <person name="Mello A."/>
            <person name="Molinier V."/>
            <person name="Miyauchi S."/>
            <person name="Poulain J."/>
            <person name="Riccioni C."/>
            <person name="Rubini A."/>
            <person name="Sitrit Y."/>
            <person name="Splivallo R."/>
            <person name="Traeger S."/>
            <person name="Wang M."/>
            <person name="Zifcakova L."/>
            <person name="Wipf D."/>
            <person name="Zambonelli A."/>
            <person name="Paolocci F."/>
            <person name="Nowrousian M."/>
            <person name="Ottonello S."/>
            <person name="Baldrian P."/>
            <person name="Spatafora J.W."/>
            <person name="Henrissat B."/>
            <person name="Nagy L.G."/>
            <person name="Aury J.M."/>
            <person name="Wincker P."/>
            <person name="Grigoriev I.V."/>
            <person name="Bonfante P."/>
            <person name="Martin F.M."/>
        </authorList>
    </citation>
    <scope>NUCLEOTIDE SEQUENCE [LARGE SCALE GENOMIC DNA]</scope>
    <source>
        <strain evidence="4 5">RN42</strain>
    </source>
</reference>
<protein>
    <recommendedName>
        <fullName evidence="6">Peroxin 20</fullName>
    </recommendedName>
</protein>
<dbReference type="GO" id="GO:0005778">
    <property type="term" value="C:peroxisomal membrane"/>
    <property type="evidence" value="ECO:0007669"/>
    <property type="project" value="TreeGrafter"/>
</dbReference>
<proteinExistence type="predicted"/>
<organism evidence="4 5">
    <name type="scientific">Ascobolus immersus RN42</name>
    <dbReference type="NCBI Taxonomy" id="1160509"/>
    <lineage>
        <taxon>Eukaryota</taxon>
        <taxon>Fungi</taxon>
        <taxon>Dikarya</taxon>
        <taxon>Ascomycota</taxon>
        <taxon>Pezizomycotina</taxon>
        <taxon>Pezizomycetes</taxon>
        <taxon>Pezizales</taxon>
        <taxon>Ascobolaceae</taxon>
        <taxon>Ascobolus</taxon>
    </lineage>
</organism>
<evidence type="ECO:0000256" key="1">
    <source>
        <dbReference type="ARBA" id="ARBA00022737"/>
    </source>
</evidence>
<feature type="compositionally biased region" description="Basic and acidic residues" evidence="3">
    <location>
        <begin position="20"/>
        <end position="32"/>
    </location>
</feature>
<dbReference type="InterPro" id="IPR024111">
    <property type="entry name" value="PEX5/PEX5L"/>
</dbReference>
<feature type="compositionally biased region" description="Polar residues" evidence="3">
    <location>
        <begin position="1"/>
        <end position="18"/>
    </location>
</feature>
<dbReference type="PANTHER" id="PTHR10130">
    <property type="entry name" value="PEROXISOMAL TARGETING SIGNAL 1 RECEPTOR PEX5"/>
    <property type="match status" value="1"/>
</dbReference>
<keyword evidence="1" id="KW-0677">Repeat</keyword>
<name>A0A3N4I7Y3_ASCIM</name>
<evidence type="ECO:0000256" key="3">
    <source>
        <dbReference type="SAM" id="MobiDB-lite"/>
    </source>
</evidence>
<accession>A0A3N4I7Y3</accession>
<dbReference type="Gene3D" id="6.10.280.230">
    <property type="match status" value="1"/>
</dbReference>
<keyword evidence="5" id="KW-1185">Reference proteome</keyword>
<dbReference type="GO" id="GO:0005829">
    <property type="term" value="C:cytosol"/>
    <property type="evidence" value="ECO:0007669"/>
    <property type="project" value="TreeGrafter"/>
</dbReference>
<feature type="compositionally biased region" description="Basic residues" evidence="3">
    <location>
        <begin position="64"/>
        <end position="81"/>
    </location>
</feature>
<dbReference type="STRING" id="1160509.A0A3N4I7Y3"/>